<evidence type="ECO:0000313" key="1">
    <source>
        <dbReference type="EMBL" id="RPD39501.1"/>
    </source>
</evidence>
<protein>
    <submittedName>
        <fullName evidence="1">Uncharacterized protein</fullName>
    </submittedName>
</protein>
<proteinExistence type="predicted"/>
<dbReference type="AlphaFoldDB" id="A0A3N4M7Z5"/>
<dbReference type="EMBL" id="RMBX01000011">
    <property type="protein sequence ID" value="RPD39501.1"/>
    <property type="molecule type" value="Genomic_DNA"/>
</dbReference>
<accession>A0A3N4M7Z5</accession>
<dbReference type="Proteomes" id="UP000279089">
    <property type="component" value="Unassembled WGS sequence"/>
</dbReference>
<comment type="caution">
    <text evidence="1">The sequence shown here is derived from an EMBL/GenBank/DDBJ whole genome shotgun (WGS) entry which is preliminary data.</text>
</comment>
<reference evidence="2" key="1">
    <citation type="submission" date="2018-11" db="EMBL/GenBank/DDBJ databases">
        <title>Chitinophaga lutea sp.nov., isolate from arsenic contaminated soil.</title>
        <authorList>
            <person name="Zong Y."/>
        </authorList>
    </citation>
    <scope>NUCLEOTIDE SEQUENCE [LARGE SCALE GENOMIC DNA]</scope>
    <source>
        <strain evidence="2">YLT18</strain>
    </source>
</reference>
<sequence>MTSLLKRSIQEELPLEDYSVIYYKMQIAHNFMQGGIINSHDHTPNLNYLMSYPDTLAFFELYNEALNTDERFNGIEIHFDRDMNTNAVFTWDQAYYDEDVEGNAKPGKKH</sequence>
<organism evidence="1 2">
    <name type="scientific">Chitinophaga barathri</name>
    <dbReference type="NCBI Taxonomy" id="1647451"/>
    <lineage>
        <taxon>Bacteria</taxon>
        <taxon>Pseudomonadati</taxon>
        <taxon>Bacteroidota</taxon>
        <taxon>Chitinophagia</taxon>
        <taxon>Chitinophagales</taxon>
        <taxon>Chitinophagaceae</taxon>
        <taxon>Chitinophaga</taxon>
    </lineage>
</organism>
<gene>
    <name evidence="1" type="ORF">EG028_20505</name>
</gene>
<evidence type="ECO:0000313" key="2">
    <source>
        <dbReference type="Proteomes" id="UP000279089"/>
    </source>
</evidence>
<name>A0A3N4M7Z5_9BACT</name>
<keyword evidence="2" id="KW-1185">Reference proteome</keyword>